<dbReference type="Proteomes" id="UP000095283">
    <property type="component" value="Unplaced"/>
</dbReference>
<evidence type="ECO:0000313" key="1">
    <source>
        <dbReference type="Proteomes" id="UP000095283"/>
    </source>
</evidence>
<protein>
    <submittedName>
        <fullName evidence="2">Secreted protein</fullName>
    </submittedName>
</protein>
<proteinExistence type="predicted"/>
<keyword evidence="1" id="KW-1185">Reference proteome</keyword>
<reference evidence="2" key="1">
    <citation type="submission" date="2016-11" db="UniProtKB">
        <authorList>
            <consortium name="WormBaseParasite"/>
        </authorList>
    </citation>
    <scope>IDENTIFICATION</scope>
</reference>
<sequence length="143" mass="17063">MFHRKLLITFVSVRCTAWGKPRPSLFYTLTEHEDSTAIEVIILKMFEDVNVEKKERKFFKYYVIYFTRDLSISNEDYKDWQSLEVPATVTRFVIRFLLEFKAKFFSKNDIAEGPVSETREFETAYSGETITIYYFKHKTANPH</sequence>
<organism evidence="1 2">
    <name type="scientific">Heterorhabditis bacteriophora</name>
    <name type="common">Entomopathogenic nematode worm</name>
    <dbReference type="NCBI Taxonomy" id="37862"/>
    <lineage>
        <taxon>Eukaryota</taxon>
        <taxon>Metazoa</taxon>
        <taxon>Ecdysozoa</taxon>
        <taxon>Nematoda</taxon>
        <taxon>Chromadorea</taxon>
        <taxon>Rhabditida</taxon>
        <taxon>Rhabditina</taxon>
        <taxon>Rhabditomorpha</taxon>
        <taxon>Strongyloidea</taxon>
        <taxon>Heterorhabditidae</taxon>
        <taxon>Heterorhabditis</taxon>
    </lineage>
</organism>
<accession>A0A1I7WWT5</accession>
<dbReference type="WBParaSite" id="Hba_09558">
    <property type="protein sequence ID" value="Hba_09558"/>
    <property type="gene ID" value="Hba_09558"/>
</dbReference>
<name>A0A1I7WWT5_HETBA</name>
<dbReference type="AlphaFoldDB" id="A0A1I7WWT5"/>
<evidence type="ECO:0000313" key="2">
    <source>
        <dbReference type="WBParaSite" id="Hba_09558"/>
    </source>
</evidence>